<feature type="compositionally biased region" description="Basic and acidic residues" evidence="1">
    <location>
        <begin position="160"/>
        <end position="171"/>
    </location>
</feature>
<evidence type="ECO:0000313" key="2">
    <source>
        <dbReference type="EMBL" id="OSX71499.1"/>
    </source>
</evidence>
<feature type="compositionally biased region" description="Low complexity" evidence="1">
    <location>
        <begin position="7"/>
        <end position="34"/>
    </location>
</feature>
<feature type="compositionally biased region" description="Basic residues" evidence="1">
    <location>
        <begin position="435"/>
        <end position="450"/>
    </location>
</feature>
<name>A0A1X6NS92_PORUM</name>
<sequence>MHASPHAQPARPAPALSRAPAVAPAAPTQAAPAWPSLPPTADPPAAAQQQALQRHERLHAVDADIRAPPVAIQVAARLGSHVRPPAGGHKTARDKGVTVVKVRRAARRVVDGEEHGVTAARDRPAGAAPTTNRTTAARVGHGKRRANKPHRRGGVVEAPRFGHDAFEDRQARGSGRPRGPRARRAPPRQHCVDFSNGGGGEVRLGRHVRDRPRGGRVEVDVRAHEGAVQVGRNLRRRDGGGEALARDGVEEVREEGVRLGGRHPVHGPPHGGRQRVDGGGVARRRPPPHRPHGRRGNDGRQRPHDGGPVVDAPLRGGAVGGRVAGAREGDQPRPRRTAGEGGKEVHGAAAAATGSAGGGHRGVQLGVNGRVHARVEHRRPARRPIGAHRRGEAGANNRHHRGGQQGWRRFPARWRRRLGAPGLVPCRQQGQSRRWERRRRHRRRVRDQHR</sequence>
<feature type="compositionally biased region" description="Basic residues" evidence="1">
    <location>
        <begin position="178"/>
        <end position="187"/>
    </location>
</feature>
<feature type="region of interest" description="Disordered" evidence="1">
    <location>
        <begin position="123"/>
        <end position="215"/>
    </location>
</feature>
<gene>
    <name evidence="2" type="ORF">BU14_0527s0012</name>
</gene>
<feature type="compositionally biased region" description="Low complexity" evidence="1">
    <location>
        <begin position="125"/>
        <end position="138"/>
    </location>
</feature>
<dbReference type="AlphaFoldDB" id="A0A1X6NS92"/>
<feature type="compositionally biased region" description="Basic and acidic residues" evidence="1">
    <location>
        <begin position="295"/>
        <end position="305"/>
    </location>
</feature>
<evidence type="ECO:0000313" key="3">
    <source>
        <dbReference type="Proteomes" id="UP000218209"/>
    </source>
</evidence>
<keyword evidence="3" id="KW-1185">Reference proteome</keyword>
<accession>A0A1X6NS92</accession>
<feature type="compositionally biased region" description="Low complexity" evidence="1">
    <location>
        <begin position="43"/>
        <end position="52"/>
    </location>
</feature>
<feature type="compositionally biased region" description="Basic and acidic residues" evidence="1">
    <location>
        <begin position="236"/>
        <end position="257"/>
    </location>
</feature>
<feature type="compositionally biased region" description="Basic residues" evidence="1">
    <location>
        <begin position="140"/>
        <end position="153"/>
    </location>
</feature>
<reference evidence="2 3" key="1">
    <citation type="submission" date="2017-03" db="EMBL/GenBank/DDBJ databases">
        <title>WGS assembly of Porphyra umbilicalis.</title>
        <authorList>
            <person name="Brawley S.H."/>
            <person name="Blouin N.A."/>
            <person name="Ficko-Blean E."/>
            <person name="Wheeler G.L."/>
            <person name="Lohr M."/>
            <person name="Goodson H.V."/>
            <person name="Jenkins J.W."/>
            <person name="Blaby-Haas C.E."/>
            <person name="Helliwell K.E."/>
            <person name="Chan C."/>
            <person name="Marriage T."/>
            <person name="Bhattacharya D."/>
            <person name="Klein A.S."/>
            <person name="Badis Y."/>
            <person name="Brodie J."/>
            <person name="Cao Y."/>
            <person name="Collen J."/>
            <person name="Dittami S.M."/>
            <person name="Gachon C.M."/>
            <person name="Green B.R."/>
            <person name="Karpowicz S."/>
            <person name="Kim J.W."/>
            <person name="Kudahl U."/>
            <person name="Lin S."/>
            <person name="Michel G."/>
            <person name="Mittag M."/>
            <person name="Olson B.J."/>
            <person name="Pangilinan J."/>
            <person name="Peng Y."/>
            <person name="Qiu H."/>
            <person name="Shu S."/>
            <person name="Singer J.T."/>
            <person name="Smith A.G."/>
            <person name="Sprecher B.N."/>
            <person name="Wagner V."/>
            <person name="Wang W."/>
            <person name="Wang Z.-Y."/>
            <person name="Yan J."/>
            <person name="Yarish C."/>
            <person name="Zoeuner-Riek S."/>
            <person name="Zhuang Y."/>
            <person name="Zou Y."/>
            <person name="Lindquist E.A."/>
            <person name="Grimwood J."/>
            <person name="Barry K."/>
            <person name="Rokhsar D.S."/>
            <person name="Schmutz J."/>
            <person name="Stiller J.W."/>
            <person name="Grossman A.R."/>
            <person name="Prochnik S.E."/>
        </authorList>
    </citation>
    <scope>NUCLEOTIDE SEQUENCE [LARGE SCALE GENOMIC DNA]</scope>
    <source>
        <strain evidence="2">4086291</strain>
    </source>
</reference>
<feature type="compositionally biased region" description="Basic and acidic residues" evidence="1">
    <location>
        <begin position="325"/>
        <end position="346"/>
    </location>
</feature>
<evidence type="ECO:0000256" key="1">
    <source>
        <dbReference type="SAM" id="MobiDB-lite"/>
    </source>
</evidence>
<dbReference type="EMBL" id="KV919130">
    <property type="protein sequence ID" value="OSX71499.1"/>
    <property type="molecule type" value="Genomic_DNA"/>
</dbReference>
<proteinExistence type="predicted"/>
<feature type="region of interest" description="Disordered" evidence="1">
    <location>
        <begin position="233"/>
        <end position="363"/>
    </location>
</feature>
<protein>
    <submittedName>
        <fullName evidence="2">Uncharacterized protein</fullName>
    </submittedName>
</protein>
<dbReference type="Proteomes" id="UP000218209">
    <property type="component" value="Unassembled WGS sequence"/>
</dbReference>
<organism evidence="2 3">
    <name type="scientific">Porphyra umbilicalis</name>
    <name type="common">Purple laver</name>
    <name type="synonym">Red alga</name>
    <dbReference type="NCBI Taxonomy" id="2786"/>
    <lineage>
        <taxon>Eukaryota</taxon>
        <taxon>Rhodophyta</taxon>
        <taxon>Bangiophyceae</taxon>
        <taxon>Bangiales</taxon>
        <taxon>Bangiaceae</taxon>
        <taxon>Porphyra</taxon>
    </lineage>
</organism>
<feature type="region of interest" description="Disordered" evidence="1">
    <location>
        <begin position="385"/>
        <end position="450"/>
    </location>
</feature>
<feature type="region of interest" description="Disordered" evidence="1">
    <location>
        <begin position="1"/>
        <end position="56"/>
    </location>
</feature>
<feature type="compositionally biased region" description="Basic residues" evidence="1">
    <location>
        <begin position="282"/>
        <end position="294"/>
    </location>
</feature>